<dbReference type="PATRIC" id="fig|999411.4.peg.3136"/>
<dbReference type="AlphaFoldDB" id="N9W8V9"/>
<name>N9W8V9_9CLOT</name>
<accession>N9W8V9</accession>
<keyword evidence="2" id="KW-1185">Reference proteome</keyword>
<dbReference type="Proteomes" id="UP000013097">
    <property type="component" value="Unassembled WGS sequence"/>
</dbReference>
<protein>
    <submittedName>
        <fullName evidence="1">Uncharacterized protein</fullName>
    </submittedName>
</protein>
<proteinExistence type="predicted"/>
<gene>
    <name evidence="1" type="ORF">HMPREF1092_03221</name>
</gene>
<evidence type="ECO:0000313" key="1">
    <source>
        <dbReference type="EMBL" id="ENY99480.1"/>
    </source>
</evidence>
<comment type="caution">
    <text evidence="1">The sequence shown here is derived from an EMBL/GenBank/DDBJ whole genome shotgun (WGS) entry which is preliminary data.</text>
</comment>
<reference evidence="1 2" key="1">
    <citation type="submission" date="2013-01" db="EMBL/GenBank/DDBJ databases">
        <title>The Genome Sequence of Clostridium colicanis 209318.</title>
        <authorList>
            <consortium name="The Broad Institute Genome Sequencing Platform"/>
            <person name="Earl A."/>
            <person name="Ward D."/>
            <person name="Feldgarden M."/>
            <person name="Gevers D."/>
            <person name="Courvalin P."/>
            <person name="Lambert T."/>
            <person name="Walker B."/>
            <person name="Young S.K."/>
            <person name="Zeng Q."/>
            <person name="Gargeya S."/>
            <person name="Fitzgerald M."/>
            <person name="Haas B."/>
            <person name="Abouelleil A."/>
            <person name="Alvarado L."/>
            <person name="Arachchi H.M."/>
            <person name="Berlin A.M."/>
            <person name="Chapman S.B."/>
            <person name="Dewar J."/>
            <person name="Goldberg J."/>
            <person name="Griggs A."/>
            <person name="Gujja S."/>
            <person name="Hansen M."/>
            <person name="Howarth C."/>
            <person name="Imamovic A."/>
            <person name="Larimer J."/>
            <person name="McCowan C."/>
            <person name="Murphy C."/>
            <person name="Neiman D."/>
            <person name="Pearson M."/>
            <person name="Priest M."/>
            <person name="Roberts A."/>
            <person name="Saif S."/>
            <person name="Shea T."/>
            <person name="Sisk P."/>
            <person name="Sykes S."/>
            <person name="Wortman J."/>
            <person name="Nusbaum C."/>
            <person name="Birren B."/>
        </authorList>
    </citation>
    <scope>NUCLEOTIDE SEQUENCE [LARGE SCALE GENOMIC DNA]</scope>
    <source>
        <strain evidence="1 2">209318</strain>
    </source>
</reference>
<sequence>MLDGVIKMKKYGVKSKNNNDIFIFHALPKKITKFQWYISEKSNEIGKVIEGEIYESITLSTKLIAEKMYDGKYLYCKYLDKNKNSYEKTEYIKLDLTVDSMVNEGIIFDDISEFDEQGNIVSLITNK</sequence>
<dbReference type="eggNOG" id="ENOG50327BM">
    <property type="taxonomic scope" value="Bacteria"/>
</dbReference>
<dbReference type="HOGENOM" id="CLU_1966726_0_0_9"/>
<organism evidence="1 2">
    <name type="scientific">Clostridium thermobutyricum</name>
    <dbReference type="NCBI Taxonomy" id="29372"/>
    <lineage>
        <taxon>Bacteria</taxon>
        <taxon>Bacillati</taxon>
        <taxon>Bacillota</taxon>
        <taxon>Clostridia</taxon>
        <taxon>Eubacteriales</taxon>
        <taxon>Clostridiaceae</taxon>
        <taxon>Clostridium</taxon>
    </lineage>
</organism>
<evidence type="ECO:0000313" key="2">
    <source>
        <dbReference type="Proteomes" id="UP000013097"/>
    </source>
</evidence>
<dbReference type="EMBL" id="AGYT01000021">
    <property type="protein sequence ID" value="ENY99480.1"/>
    <property type="molecule type" value="Genomic_DNA"/>
</dbReference>